<comment type="catalytic activity">
    <reaction evidence="12">
        <text>4 Fe(2+) + O2 + 4 H(+) = 4 Fe(3+) + 2 H2O</text>
        <dbReference type="Rhea" id="RHEA:11148"/>
        <dbReference type="ChEBI" id="CHEBI:15377"/>
        <dbReference type="ChEBI" id="CHEBI:15378"/>
        <dbReference type="ChEBI" id="CHEBI:15379"/>
        <dbReference type="ChEBI" id="CHEBI:29033"/>
        <dbReference type="ChEBI" id="CHEBI:29034"/>
        <dbReference type="EC" id="1.16.3.1"/>
    </reaction>
</comment>
<dbReference type="InterPro" id="IPR002908">
    <property type="entry name" value="Frataxin/CyaY"/>
</dbReference>
<keyword evidence="11" id="KW-0496">Mitochondrion</keyword>
<dbReference type="SUPFAM" id="SSF55387">
    <property type="entry name" value="Frataxin/Nqo15-like"/>
    <property type="match status" value="1"/>
</dbReference>
<reference evidence="13 14" key="1">
    <citation type="journal article" date="2023" name="Elife">
        <title>Identification of key yeast species and microbe-microbe interactions impacting larval growth of Drosophila in the wild.</title>
        <authorList>
            <person name="Mure A."/>
            <person name="Sugiura Y."/>
            <person name="Maeda R."/>
            <person name="Honda K."/>
            <person name="Sakurai N."/>
            <person name="Takahashi Y."/>
            <person name="Watada M."/>
            <person name="Katoh T."/>
            <person name="Gotoh A."/>
            <person name="Gotoh Y."/>
            <person name="Taniguchi I."/>
            <person name="Nakamura K."/>
            <person name="Hayashi T."/>
            <person name="Katayama T."/>
            <person name="Uemura T."/>
            <person name="Hattori Y."/>
        </authorList>
    </citation>
    <scope>NUCLEOTIDE SEQUENCE [LARGE SCALE GENOMIC DNA]</scope>
    <source>
        <strain evidence="13 14">SB-73</strain>
    </source>
</reference>
<proteinExistence type="inferred from homology"/>
<dbReference type="AlphaFoldDB" id="A0AAV5RI05"/>
<dbReference type="EMBL" id="BTGC01000003">
    <property type="protein sequence ID" value="GMM50783.1"/>
    <property type="molecule type" value="Genomic_DNA"/>
</dbReference>
<dbReference type="GO" id="GO:0016226">
    <property type="term" value="P:iron-sulfur cluster assembly"/>
    <property type="evidence" value="ECO:0007669"/>
    <property type="project" value="InterPro"/>
</dbReference>
<dbReference type="Pfam" id="PF01491">
    <property type="entry name" value="Frataxin_Cyay"/>
    <property type="match status" value="1"/>
</dbReference>
<evidence type="ECO:0000256" key="9">
    <source>
        <dbReference type="ARBA" id="ARBA00023004"/>
    </source>
</evidence>
<evidence type="ECO:0000256" key="5">
    <source>
        <dbReference type="ARBA" id="ARBA00022448"/>
    </source>
</evidence>
<dbReference type="EC" id="1.16.3.1" evidence="3"/>
<dbReference type="PANTHER" id="PTHR16821:SF2">
    <property type="entry name" value="FRATAXIN, MITOCHONDRIAL"/>
    <property type="match status" value="1"/>
</dbReference>
<dbReference type="NCBIfam" id="TIGR03421">
    <property type="entry name" value="FeS_CyaY"/>
    <property type="match status" value="1"/>
</dbReference>
<evidence type="ECO:0000256" key="11">
    <source>
        <dbReference type="ARBA" id="ARBA00023128"/>
    </source>
</evidence>
<dbReference type="PROSITE" id="PS50810">
    <property type="entry name" value="FRATAXIN_2"/>
    <property type="match status" value="1"/>
</dbReference>
<evidence type="ECO:0000256" key="10">
    <source>
        <dbReference type="ARBA" id="ARBA00023065"/>
    </source>
</evidence>
<accession>A0AAV5RI05</accession>
<comment type="similarity">
    <text evidence="2">Belongs to the frataxin family.</text>
</comment>
<evidence type="ECO:0000256" key="6">
    <source>
        <dbReference type="ARBA" id="ARBA00022496"/>
    </source>
</evidence>
<evidence type="ECO:0000256" key="8">
    <source>
        <dbReference type="ARBA" id="ARBA00023002"/>
    </source>
</evidence>
<dbReference type="GO" id="GO:0008199">
    <property type="term" value="F:ferric iron binding"/>
    <property type="evidence" value="ECO:0007669"/>
    <property type="project" value="InterPro"/>
</dbReference>
<dbReference type="GO" id="GO:0034986">
    <property type="term" value="F:iron chaperone activity"/>
    <property type="evidence" value="ECO:0007669"/>
    <property type="project" value="TreeGrafter"/>
</dbReference>
<gene>
    <name evidence="13" type="ORF">DASB73_017410</name>
</gene>
<dbReference type="Gene3D" id="3.30.920.10">
    <property type="entry name" value="Frataxin/CyaY"/>
    <property type="match status" value="1"/>
</dbReference>
<dbReference type="NCBIfam" id="TIGR03422">
    <property type="entry name" value="mito_frataxin"/>
    <property type="match status" value="1"/>
</dbReference>
<keyword evidence="8" id="KW-0560">Oxidoreductase</keyword>
<keyword evidence="5" id="KW-0813">Transport</keyword>
<organism evidence="13 14">
    <name type="scientific">Starmerella bacillaris</name>
    <name type="common">Yeast</name>
    <name type="synonym">Candida zemplinina</name>
    <dbReference type="NCBI Taxonomy" id="1247836"/>
    <lineage>
        <taxon>Eukaryota</taxon>
        <taxon>Fungi</taxon>
        <taxon>Dikarya</taxon>
        <taxon>Ascomycota</taxon>
        <taxon>Saccharomycotina</taxon>
        <taxon>Dipodascomycetes</taxon>
        <taxon>Dipodascales</taxon>
        <taxon>Trichomonascaceae</taxon>
        <taxon>Starmerella</taxon>
    </lineage>
</organism>
<dbReference type="GO" id="GO:0004322">
    <property type="term" value="F:ferroxidase activity"/>
    <property type="evidence" value="ECO:0007669"/>
    <property type="project" value="UniProtKB-EC"/>
</dbReference>
<dbReference type="InterPro" id="IPR017789">
    <property type="entry name" value="Frataxin"/>
</dbReference>
<keyword evidence="9" id="KW-0408">Iron</keyword>
<evidence type="ECO:0000313" key="13">
    <source>
        <dbReference type="EMBL" id="GMM50783.1"/>
    </source>
</evidence>
<dbReference type="GO" id="GO:0051537">
    <property type="term" value="F:2 iron, 2 sulfur cluster binding"/>
    <property type="evidence" value="ECO:0007669"/>
    <property type="project" value="TreeGrafter"/>
</dbReference>
<evidence type="ECO:0000256" key="3">
    <source>
        <dbReference type="ARBA" id="ARBA00013107"/>
    </source>
</evidence>
<comment type="subcellular location">
    <subcellularLocation>
        <location evidence="1">Mitochondrion</location>
    </subcellularLocation>
</comment>
<comment type="caution">
    <text evidence="13">The sequence shown here is derived from an EMBL/GenBank/DDBJ whole genome shotgun (WGS) entry which is preliminary data.</text>
</comment>
<dbReference type="InterPro" id="IPR020895">
    <property type="entry name" value="Frataxin_CS"/>
</dbReference>
<dbReference type="Proteomes" id="UP001362899">
    <property type="component" value="Unassembled WGS sequence"/>
</dbReference>
<dbReference type="GO" id="GO:0006879">
    <property type="term" value="P:intracellular iron ion homeostasis"/>
    <property type="evidence" value="ECO:0007669"/>
    <property type="project" value="UniProtKB-KW"/>
</dbReference>
<dbReference type="PANTHER" id="PTHR16821">
    <property type="entry name" value="FRATAXIN"/>
    <property type="match status" value="1"/>
</dbReference>
<name>A0AAV5RI05_STABA</name>
<protein>
    <recommendedName>
        <fullName evidence="3">ferroxidase</fullName>
        <ecNumber evidence="3">1.16.3.1</ecNumber>
    </recommendedName>
</protein>
<dbReference type="InterPro" id="IPR036524">
    <property type="entry name" value="Frataxin/CyaY_sf"/>
</dbReference>
<evidence type="ECO:0000256" key="1">
    <source>
        <dbReference type="ARBA" id="ARBA00004173"/>
    </source>
</evidence>
<dbReference type="GO" id="GO:0008198">
    <property type="term" value="F:ferrous iron binding"/>
    <property type="evidence" value="ECO:0007669"/>
    <property type="project" value="TreeGrafter"/>
</dbReference>
<evidence type="ECO:0000256" key="12">
    <source>
        <dbReference type="ARBA" id="ARBA00047990"/>
    </source>
</evidence>
<keyword evidence="7" id="KW-0809">Transit peptide</keyword>
<keyword evidence="4" id="KW-0409">Iron storage</keyword>
<dbReference type="SMART" id="SM01219">
    <property type="entry name" value="Frataxin_Cyay"/>
    <property type="match status" value="1"/>
</dbReference>
<evidence type="ECO:0000256" key="4">
    <source>
        <dbReference type="ARBA" id="ARBA00022434"/>
    </source>
</evidence>
<keyword evidence="6" id="KW-0410">Iron transport</keyword>
<evidence type="ECO:0000256" key="2">
    <source>
        <dbReference type="ARBA" id="ARBA00008183"/>
    </source>
</evidence>
<keyword evidence="10" id="KW-0406">Ion transport</keyword>
<evidence type="ECO:0000313" key="14">
    <source>
        <dbReference type="Proteomes" id="UP001362899"/>
    </source>
</evidence>
<sequence>MLRNLSKLSRASTAAVSKQLHAYPPVTLGIRFLTTIEYHNIADSTLDTITEGFESLIEVKPDVDVDLAQGVLTIQMPPAGTYVINKQPPFSQIWLSSPISGPKHYDWNEKQKAWISTRDPDITLGELLRRETKDCLGLDLNLEVD</sequence>
<dbReference type="GO" id="GO:0006826">
    <property type="term" value="P:iron ion transport"/>
    <property type="evidence" value="ECO:0007669"/>
    <property type="project" value="UniProtKB-KW"/>
</dbReference>
<evidence type="ECO:0000256" key="7">
    <source>
        <dbReference type="ARBA" id="ARBA00022946"/>
    </source>
</evidence>
<dbReference type="PROSITE" id="PS01344">
    <property type="entry name" value="FRATAXIN_1"/>
    <property type="match status" value="1"/>
</dbReference>
<keyword evidence="14" id="KW-1185">Reference proteome</keyword>
<dbReference type="GO" id="GO:0005739">
    <property type="term" value="C:mitochondrion"/>
    <property type="evidence" value="ECO:0007669"/>
    <property type="project" value="UniProtKB-SubCell"/>
</dbReference>